<evidence type="ECO:0000313" key="1">
    <source>
        <dbReference type="EMBL" id="KAJ4728646.1"/>
    </source>
</evidence>
<evidence type="ECO:0000313" key="2">
    <source>
        <dbReference type="Proteomes" id="UP001164539"/>
    </source>
</evidence>
<accession>A0ACC1YY36</accession>
<reference evidence="1 2" key="1">
    <citation type="journal article" date="2023" name="Science">
        <title>Complex scaffold remodeling in plant triterpene biosynthesis.</title>
        <authorList>
            <person name="De La Pena R."/>
            <person name="Hodgson H."/>
            <person name="Liu J.C."/>
            <person name="Stephenson M.J."/>
            <person name="Martin A.C."/>
            <person name="Owen C."/>
            <person name="Harkess A."/>
            <person name="Leebens-Mack J."/>
            <person name="Jimenez L.E."/>
            <person name="Osbourn A."/>
            <person name="Sattely E.S."/>
        </authorList>
    </citation>
    <scope>NUCLEOTIDE SEQUENCE [LARGE SCALE GENOMIC DNA]</scope>
    <source>
        <strain evidence="2">cv. JPN11</strain>
        <tissue evidence="1">Leaf</tissue>
    </source>
</reference>
<comment type="caution">
    <text evidence="1">The sequence shown here is derived from an EMBL/GenBank/DDBJ whole genome shotgun (WGS) entry which is preliminary data.</text>
</comment>
<proteinExistence type="predicted"/>
<gene>
    <name evidence="1" type="ORF">OWV82_001543</name>
</gene>
<name>A0ACC1YY36_MELAZ</name>
<protein>
    <submittedName>
        <fullName evidence="1">RNA-binding protein 34-like</fullName>
    </submittedName>
</protein>
<dbReference type="EMBL" id="CM051394">
    <property type="protein sequence ID" value="KAJ4728646.1"/>
    <property type="molecule type" value="Genomic_DNA"/>
</dbReference>
<sequence>MGKKKPKDDEISAPSSIFTALFGGIRDETAVASSIFSDSNPFKRKHEELEAGNETIVNSKNSDTLNSDIAELKKRKKNRNEKSNLDSDFAEGEEATNKNPNLSSESDGTSENEKGEKHGSTLDSKVDFNEEKKNPNLDIEGKEGSEKRKRKKRKRDDVEREYEEKKYGVKAEEEKEKKEVVGKVVVGEKRKQSDKETEDMLIHSKEEGFDDESKLLRTVFVGNLPVKVKKKALMKEFSNFGEIESVRIRSVPILDTKTPRKGAILKKQINDNVDSVHAYIVFKSEQAAEASLNHNMAVVGGNHIRVDRACPPRKKLKGENAPLYDNKRTVFVGNLPFDVKDEEIYQALLWS</sequence>
<keyword evidence="2" id="KW-1185">Reference proteome</keyword>
<organism evidence="1 2">
    <name type="scientific">Melia azedarach</name>
    <name type="common">Chinaberry tree</name>
    <dbReference type="NCBI Taxonomy" id="155640"/>
    <lineage>
        <taxon>Eukaryota</taxon>
        <taxon>Viridiplantae</taxon>
        <taxon>Streptophyta</taxon>
        <taxon>Embryophyta</taxon>
        <taxon>Tracheophyta</taxon>
        <taxon>Spermatophyta</taxon>
        <taxon>Magnoliopsida</taxon>
        <taxon>eudicotyledons</taxon>
        <taxon>Gunneridae</taxon>
        <taxon>Pentapetalae</taxon>
        <taxon>rosids</taxon>
        <taxon>malvids</taxon>
        <taxon>Sapindales</taxon>
        <taxon>Meliaceae</taxon>
        <taxon>Melia</taxon>
    </lineage>
</organism>
<dbReference type="Proteomes" id="UP001164539">
    <property type="component" value="Chromosome 1"/>
</dbReference>